<evidence type="ECO:0000313" key="3">
    <source>
        <dbReference type="EMBL" id="MFC4110558.1"/>
    </source>
</evidence>
<name>A0ABV8KWR5_9ACTN</name>
<dbReference type="EMBL" id="JBHSBN010000045">
    <property type="protein sequence ID" value="MFC4110558.1"/>
    <property type="molecule type" value="Genomic_DNA"/>
</dbReference>
<sequence>MTDDGPFVNVFRGPEGGPYPCPCCGYLTLDERGGYGICPVCFWEDDGQDDHDAARVRGGPNRGLSLLDARQNFARHGASDPHDLRHVRPPRPEEHPLHEHDQPS</sequence>
<keyword evidence="4" id="KW-1185">Reference proteome</keyword>
<feature type="compositionally biased region" description="Basic and acidic residues" evidence="1">
    <location>
        <begin position="77"/>
        <end position="104"/>
    </location>
</feature>
<reference evidence="4" key="1">
    <citation type="journal article" date="2019" name="Int. J. Syst. Evol. Microbiol.">
        <title>The Global Catalogue of Microorganisms (GCM) 10K type strain sequencing project: providing services to taxonomists for standard genome sequencing and annotation.</title>
        <authorList>
            <consortium name="The Broad Institute Genomics Platform"/>
            <consortium name="The Broad Institute Genome Sequencing Center for Infectious Disease"/>
            <person name="Wu L."/>
            <person name="Ma J."/>
        </authorList>
    </citation>
    <scope>NUCLEOTIDE SEQUENCE [LARGE SCALE GENOMIC DNA]</scope>
    <source>
        <strain evidence="4">2902at01</strain>
    </source>
</reference>
<feature type="region of interest" description="Disordered" evidence="1">
    <location>
        <begin position="74"/>
        <end position="104"/>
    </location>
</feature>
<feature type="domain" description="Cysteine-rich CPCC" evidence="2">
    <location>
        <begin position="19"/>
        <end position="94"/>
    </location>
</feature>
<proteinExistence type="predicted"/>
<gene>
    <name evidence="3" type="ORF">ACFOX0_32145</name>
</gene>
<dbReference type="InterPro" id="IPR025983">
    <property type="entry name" value="Cys_rich_CPCC"/>
</dbReference>
<dbReference type="Proteomes" id="UP001595868">
    <property type="component" value="Unassembled WGS sequence"/>
</dbReference>
<dbReference type="Pfam" id="PF14206">
    <property type="entry name" value="Cys_rich_CPCC"/>
    <property type="match status" value="1"/>
</dbReference>
<accession>A0ABV8KWR5</accession>
<evidence type="ECO:0000259" key="2">
    <source>
        <dbReference type="Pfam" id="PF14206"/>
    </source>
</evidence>
<comment type="caution">
    <text evidence="3">The sequence shown here is derived from an EMBL/GenBank/DDBJ whole genome shotgun (WGS) entry which is preliminary data.</text>
</comment>
<dbReference type="RefSeq" id="WP_377553076.1">
    <property type="nucleotide sequence ID" value="NZ_JBHSBN010000045.1"/>
</dbReference>
<protein>
    <submittedName>
        <fullName evidence="3">CPCC family cysteine-rich protein</fullName>
    </submittedName>
</protein>
<organism evidence="3 4">
    <name type="scientific">Micromonospora zhanjiangensis</name>
    <dbReference type="NCBI Taxonomy" id="1522057"/>
    <lineage>
        <taxon>Bacteria</taxon>
        <taxon>Bacillati</taxon>
        <taxon>Actinomycetota</taxon>
        <taxon>Actinomycetes</taxon>
        <taxon>Micromonosporales</taxon>
        <taxon>Micromonosporaceae</taxon>
        <taxon>Micromonospora</taxon>
    </lineage>
</organism>
<evidence type="ECO:0000256" key="1">
    <source>
        <dbReference type="SAM" id="MobiDB-lite"/>
    </source>
</evidence>
<evidence type="ECO:0000313" key="4">
    <source>
        <dbReference type="Proteomes" id="UP001595868"/>
    </source>
</evidence>